<dbReference type="NCBIfam" id="TIGR00447">
    <property type="entry name" value="pth"/>
    <property type="match status" value="1"/>
</dbReference>
<evidence type="ECO:0000256" key="9">
    <source>
        <dbReference type="RuleBase" id="RU004320"/>
    </source>
</evidence>
<feature type="binding site" evidence="7">
    <location>
        <position position="63"/>
    </location>
    <ligand>
        <name>tRNA</name>
        <dbReference type="ChEBI" id="CHEBI:17843"/>
    </ligand>
</feature>
<dbReference type="Pfam" id="PF01195">
    <property type="entry name" value="Pept_tRNA_hydro"/>
    <property type="match status" value="1"/>
</dbReference>
<comment type="function">
    <text evidence="7">Hydrolyzes ribosome-free peptidyl-tRNAs (with 1 or more amino acids incorporated), which drop off the ribosome during protein synthesis, or as a result of ribosome stalling.</text>
</comment>
<comment type="function">
    <text evidence="7">Catalyzes the release of premature peptidyl moieties from peptidyl-tRNA molecules trapped in stalled 50S ribosomal subunits, and thus maintains levels of free tRNAs and 50S ribosomes.</text>
</comment>
<reference evidence="10 11" key="1">
    <citation type="journal article" date="2015" name="Nature">
        <title>rRNA introns, odd ribosomes, and small enigmatic genomes across a large radiation of phyla.</title>
        <authorList>
            <person name="Brown C.T."/>
            <person name="Hug L.A."/>
            <person name="Thomas B.C."/>
            <person name="Sharon I."/>
            <person name="Castelle C.J."/>
            <person name="Singh A."/>
            <person name="Wilkins M.J."/>
            <person name="Williams K.H."/>
            <person name="Banfield J.F."/>
        </authorList>
    </citation>
    <scope>NUCLEOTIDE SEQUENCE [LARGE SCALE GENOMIC DNA]</scope>
</reference>
<dbReference type="PANTHER" id="PTHR17224">
    <property type="entry name" value="PEPTIDYL-TRNA HYDROLASE"/>
    <property type="match status" value="1"/>
</dbReference>
<feature type="site" description="Discriminates between blocked and unblocked aminoacyl-tRNA" evidence="7">
    <location>
        <position position="9"/>
    </location>
</feature>
<dbReference type="InterPro" id="IPR036416">
    <property type="entry name" value="Pept_tRNA_hydro_sf"/>
</dbReference>
<comment type="subcellular location">
    <subcellularLocation>
        <location evidence="7">Cytoplasm</location>
    </subcellularLocation>
</comment>
<dbReference type="EMBL" id="LCMV01000020">
    <property type="protein sequence ID" value="KKU43628.1"/>
    <property type="molecule type" value="Genomic_DNA"/>
</dbReference>
<dbReference type="GO" id="GO:0006515">
    <property type="term" value="P:protein quality control for misfolded or incompletely synthesized proteins"/>
    <property type="evidence" value="ECO:0007669"/>
    <property type="project" value="UniProtKB-UniRule"/>
</dbReference>
<evidence type="ECO:0000256" key="2">
    <source>
        <dbReference type="ARBA" id="ARBA00022555"/>
    </source>
</evidence>
<keyword evidence="3 7" id="KW-0378">Hydrolase</keyword>
<feature type="active site" description="Proton acceptor" evidence="7">
    <location>
        <position position="19"/>
    </location>
</feature>
<keyword evidence="4 7" id="KW-0694">RNA-binding</keyword>
<protein>
    <recommendedName>
        <fullName evidence="6 7">Peptidyl-tRNA hydrolase</fullName>
        <shortName evidence="7">Pth</shortName>
        <ecNumber evidence="1 7">3.1.1.29</ecNumber>
    </recommendedName>
</protein>
<dbReference type="PROSITE" id="PS01195">
    <property type="entry name" value="PEPT_TRNA_HYDROL_1"/>
    <property type="match status" value="1"/>
</dbReference>
<dbReference type="AlphaFoldDB" id="A0A0G1SNM6"/>
<dbReference type="HAMAP" id="MF_00083">
    <property type="entry name" value="Pept_tRNA_hydro_bact"/>
    <property type="match status" value="1"/>
</dbReference>
<proteinExistence type="inferred from homology"/>
<dbReference type="EC" id="3.1.1.29" evidence="1 7"/>
<feature type="binding site" evidence="7">
    <location>
        <position position="61"/>
    </location>
    <ligand>
        <name>tRNA</name>
        <dbReference type="ChEBI" id="CHEBI:17843"/>
    </ligand>
</feature>
<comment type="subunit">
    <text evidence="7">Monomer.</text>
</comment>
<evidence type="ECO:0000256" key="6">
    <source>
        <dbReference type="ARBA" id="ARBA00050038"/>
    </source>
</evidence>
<dbReference type="SUPFAM" id="SSF53178">
    <property type="entry name" value="Peptidyl-tRNA hydrolase-like"/>
    <property type="match status" value="1"/>
</dbReference>
<feature type="binding site" evidence="7">
    <location>
        <position position="14"/>
    </location>
    <ligand>
        <name>tRNA</name>
        <dbReference type="ChEBI" id="CHEBI:17843"/>
    </ligand>
</feature>
<keyword evidence="7" id="KW-0963">Cytoplasm</keyword>
<evidence type="ECO:0000256" key="4">
    <source>
        <dbReference type="ARBA" id="ARBA00022884"/>
    </source>
</evidence>
<dbReference type="GO" id="GO:0072344">
    <property type="term" value="P:rescue of stalled ribosome"/>
    <property type="evidence" value="ECO:0007669"/>
    <property type="project" value="UniProtKB-UniRule"/>
</dbReference>
<dbReference type="PATRIC" id="fig|1618335.3.peg.279"/>
<keyword evidence="2 7" id="KW-0820">tRNA-binding</keyword>
<dbReference type="InterPro" id="IPR001328">
    <property type="entry name" value="Pept_tRNA_hydro"/>
</dbReference>
<dbReference type="Gene3D" id="3.40.50.1470">
    <property type="entry name" value="Peptidyl-tRNA hydrolase"/>
    <property type="match status" value="1"/>
</dbReference>
<evidence type="ECO:0000313" key="11">
    <source>
        <dbReference type="Proteomes" id="UP000034487"/>
    </source>
</evidence>
<name>A0A0G1SNM6_9BACT</name>
<evidence type="ECO:0000313" key="10">
    <source>
        <dbReference type="EMBL" id="KKU43628.1"/>
    </source>
</evidence>
<dbReference type="GO" id="GO:0000049">
    <property type="term" value="F:tRNA binding"/>
    <property type="evidence" value="ECO:0007669"/>
    <property type="project" value="UniProtKB-UniRule"/>
</dbReference>
<evidence type="ECO:0000256" key="1">
    <source>
        <dbReference type="ARBA" id="ARBA00013260"/>
    </source>
</evidence>
<dbReference type="InterPro" id="IPR018171">
    <property type="entry name" value="Pept_tRNA_hydro_CS"/>
</dbReference>
<sequence length="185" mass="20232">MIAVCGIGNPGGQYEGTRHNVGFMVVDKLAEELDIQWETKSSLKADIAKDSEYILFKPQTFVNLSGEATSEITNLYKVEPENLWVVADDADLPLGKINIKFAGSDAGHNGIKSIDGLLGANYWRVRIGIGKDEKGSLADHVLSRFTPEQQVDLTSVIDQTVNLLVQSLKDKQIISQTINGTTKNN</sequence>
<dbReference type="PROSITE" id="PS01196">
    <property type="entry name" value="PEPT_TRNA_HYDROL_2"/>
    <property type="match status" value="1"/>
</dbReference>
<dbReference type="GO" id="GO:0004045">
    <property type="term" value="F:peptidyl-tRNA hydrolase activity"/>
    <property type="evidence" value="ECO:0007669"/>
    <property type="project" value="UniProtKB-UniRule"/>
</dbReference>
<evidence type="ECO:0000256" key="5">
    <source>
        <dbReference type="ARBA" id="ARBA00038063"/>
    </source>
</evidence>
<dbReference type="GO" id="GO:0005737">
    <property type="term" value="C:cytoplasm"/>
    <property type="evidence" value="ECO:0007669"/>
    <property type="project" value="UniProtKB-SubCell"/>
</dbReference>
<dbReference type="CDD" id="cd00462">
    <property type="entry name" value="PTH"/>
    <property type="match status" value="1"/>
</dbReference>
<evidence type="ECO:0000256" key="8">
    <source>
        <dbReference type="RuleBase" id="RU000673"/>
    </source>
</evidence>
<evidence type="ECO:0000256" key="3">
    <source>
        <dbReference type="ARBA" id="ARBA00022801"/>
    </source>
</evidence>
<evidence type="ECO:0000256" key="7">
    <source>
        <dbReference type="HAMAP-Rule" id="MF_00083"/>
    </source>
</evidence>
<feature type="site" description="Stabilizes the basic form of H active site to accept a proton" evidence="7">
    <location>
        <position position="88"/>
    </location>
</feature>
<comment type="similarity">
    <text evidence="5 7 9">Belongs to the PTH family.</text>
</comment>
<dbReference type="Proteomes" id="UP000034487">
    <property type="component" value="Unassembled WGS sequence"/>
</dbReference>
<gene>
    <name evidence="7" type="primary">pth</name>
    <name evidence="10" type="ORF">UX60_C0020G0006</name>
</gene>
<comment type="caution">
    <text evidence="10">The sequence shown here is derived from an EMBL/GenBank/DDBJ whole genome shotgun (WGS) entry which is preliminary data.</text>
</comment>
<dbReference type="PANTHER" id="PTHR17224:SF1">
    <property type="entry name" value="PEPTIDYL-TRNA HYDROLASE"/>
    <property type="match status" value="1"/>
</dbReference>
<accession>A0A0G1SNM6</accession>
<feature type="binding site" evidence="7">
    <location>
        <position position="109"/>
    </location>
    <ligand>
        <name>tRNA</name>
        <dbReference type="ChEBI" id="CHEBI:17843"/>
    </ligand>
</feature>
<comment type="catalytic activity">
    <reaction evidence="7 8">
        <text>an N-acyl-L-alpha-aminoacyl-tRNA + H2O = an N-acyl-L-amino acid + a tRNA + H(+)</text>
        <dbReference type="Rhea" id="RHEA:54448"/>
        <dbReference type="Rhea" id="RHEA-COMP:10123"/>
        <dbReference type="Rhea" id="RHEA-COMP:13883"/>
        <dbReference type="ChEBI" id="CHEBI:15377"/>
        <dbReference type="ChEBI" id="CHEBI:15378"/>
        <dbReference type="ChEBI" id="CHEBI:59874"/>
        <dbReference type="ChEBI" id="CHEBI:78442"/>
        <dbReference type="ChEBI" id="CHEBI:138191"/>
        <dbReference type="EC" id="3.1.1.29"/>
    </reaction>
</comment>
<organism evidence="10 11">
    <name type="scientific">Berkelbacteria bacterium GW2011_GWA2_46_7</name>
    <dbReference type="NCBI Taxonomy" id="1618335"/>
    <lineage>
        <taxon>Bacteria</taxon>
        <taxon>Candidatus Berkelbacteria</taxon>
    </lineage>
</organism>